<proteinExistence type="predicted"/>
<sequence length="116" mass="12817">MDGSSLPYPLTTAMLTYSEAWCFVDCYILYGACICYGCQSPVRLQAGPWEPATSDHSLHFLFSENLTGSVRMGDSFTFALSNPAAHSPQRRNLDARNTHTPTHTNTNQQVITCPGR</sequence>
<reference evidence="2 3" key="1">
    <citation type="submission" date="2021-06" db="EMBL/GenBank/DDBJ databases">
        <authorList>
            <person name="Palmer J.M."/>
        </authorList>
    </citation>
    <scope>NUCLEOTIDE SEQUENCE [LARGE SCALE GENOMIC DNA]</scope>
    <source>
        <strain evidence="2 3">XC_2019</strain>
        <tissue evidence="2">Muscle</tissue>
    </source>
</reference>
<dbReference type="EMBL" id="JAHRIN010033866">
    <property type="protein sequence ID" value="MEQ2202682.1"/>
    <property type="molecule type" value="Genomic_DNA"/>
</dbReference>
<dbReference type="Proteomes" id="UP001434883">
    <property type="component" value="Unassembled WGS sequence"/>
</dbReference>
<keyword evidence="3" id="KW-1185">Reference proteome</keyword>
<evidence type="ECO:0000313" key="2">
    <source>
        <dbReference type="EMBL" id="MEQ2202682.1"/>
    </source>
</evidence>
<feature type="region of interest" description="Disordered" evidence="1">
    <location>
        <begin position="83"/>
        <end position="116"/>
    </location>
</feature>
<name>A0ABV0R3Q1_9TELE</name>
<comment type="caution">
    <text evidence="2">The sequence shown here is derived from an EMBL/GenBank/DDBJ whole genome shotgun (WGS) entry which is preliminary data.</text>
</comment>
<accession>A0ABV0R3Q1</accession>
<organism evidence="2 3">
    <name type="scientific">Xenoophorus captivus</name>
    <dbReference type="NCBI Taxonomy" id="1517983"/>
    <lineage>
        <taxon>Eukaryota</taxon>
        <taxon>Metazoa</taxon>
        <taxon>Chordata</taxon>
        <taxon>Craniata</taxon>
        <taxon>Vertebrata</taxon>
        <taxon>Euteleostomi</taxon>
        <taxon>Actinopterygii</taxon>
        <taxon>Neopterygii</taxon>
        <taxon>Teleostei</taxon>
        <taxon>Neoteleostei</taxon>
        <taxon>Acanthomorphata</taxon>
        <taxon>Ovalentaria</taxon>
        <taxon>Atherinomorphae</taxon>
        <taxon>Cyprinodontiformes</taxon>
        <taxon>Goodeidae</taxon>
        <taxon>Xenoophorus</taxon>
    </lineage>
</organism>
<evidence type="ECO:0000256" key="1">
    <source>
        <dbReference type="SAM" id="MobiDB-lite"/>
    </source>
</evidence>
<evidence type="ECO:0000313" key="3">
    <source>
        <dbReference type="Proteomes" id="UP001434883"/>
    </source>
</evidence>
<gene>
    <name evidence="2" type="ORF">XENOCAPTIV_012167</name>
</gene>
<protein>
    <submittedName>
        <fullName evidence="2">Uncharacterized protein</fullName>
    </submittedName>
</protein>
<feature type="compositionally biased region" description="Low complexity" evidence="1">
    <location>
        <begin position="98"/>
        <end position="107"/>
    </location>
</feature>